<proteinExistence type="predicted"/>
<accession>X1M5J8</accession>
<evidence type="ECO:0000313" key="1">
    <source>
        <dbReference type="EMBL" id="GAI26892.1"/>
    </source>
</evidence>
<reference evidence="1" key="1">
    <citation type="journal article" date="2014" name="Front. Microbiol.">
        <title>High frequency of phylogenetically diverse reductive dehalogenase-homologous genes in deep subseafloor sedimentary metagenomes.</title>
        <authorList>
            <person name="Kawai M."/>
            <person name="Futagami T."/>
            <person name="Toyoda A."/>
            <person name="Takaki Y."/>
            <person name="Nishi S."/>
            <person name="Hori S."/>
            <person name="Arai W."/>
            <person name="Tsubouchi T."/>
            <person name="Morono Y."/>
            <person name="Uchiyama I."/>
            <person name="Ito T."/>
            <person name="Fujiyama A."/>
            <person name="Inagaki F."/>
            <person name="Takami H."/>
        </authorList>
    </citation>
    <scope>NUCLEOTIDE SEQUENCE</scope>
    <source>
        <strain evidence="1">Expedition CK06-06</strain>
    </source>
</reference>
<dbReference type="EMBL" id="BARV01015100">
    <property type="protein sequence ID" value="GAI26892.1"/>
    <property type="molecule type" value="Genomic_DNA"/>
</dbReference>
<protein>
    <submittedName>
        <fullName evidence="1">Uncharacterized protein</fullName>
    </submittedName>
</protein>
<comment type="caution">
    <text evidence="1">The sequence shown here is derived from an EMBL/GenBank/DDBJ whole genome shotgun (WGS) entry which is preliminary data.</text>
</comment>
<dbReference type="AlphaFoldDB" id="X1M5J8"/>
<organism evidence="1">
    <name type="scientific">marine sediment metagenome</name>
    <dbReference type="NCBI Taxonomy" id="412755"/>
    <lineage>
        <taxon>unclassified sequences</taxon>
        <taxon>metagenomes</taxon>
        <taxon>ecological metagenomes</taxon>
    </lineage>
</organism>
<sequence>MWNVGVYFLTSVALAVAVRKILRGEIGERGVMTAETAFQPLPFLDEVAALMPDSFPDGRLIDESFEWLE</sequence>
<dbReference type="Gene3D" id="3.40.50.720">
    <property type="entry name" value="NAD(P)-binding Rossmann-like Domain"/>
    <property type="match status" value="1"/>
</dbReference>
<gene>
    <name evidence="1" type="ORF">S06H3_26168</name>
</gene>
<name>X1M5J8_9ZZZZ</name>